<feature type="region of interest" description="Disordered" evidence="1">
    <location>
        <begin position="297"/>
        <end position="319"/>
    </location>
</feature>
<proteinExistence type="predicted"/>
<sequence length="665" mass="71582">MHHSTSSTQDQLDSTDVLLSLESALRRTTDSLAARVFNQQQRLLLLQTALQPEAQELQKQLLDAGCLEPNLPADVVKACGMLARARAFITKSRLGLLESGEWDAACSLLIQQALEFWRRSGSSREDLLPLQQQIACALAKYKPEPPQNQTNSRQQQQQQSQEQSRTPPSLPDDVHTVMAVRRLLNLEHVTASDQRTYSRLVRLAIPLLTLCEATGAQHGARWCLEFISAHADAVAAATASTIAEKYVAGWGGSDTVSRLLQVASEHRSIPPGSNASSTLASQRDSLLRRSLRGSHENHVLPQELPQPLPPPPLASSHATPAVAVASGGEPHDQFHRAMPPVPWAVPHATPQSQHSMQSEKTAAGAVPEPDLLEFGLRARGSGRQGDDRYGVTASDGAAQQPRSGDDGALAMNGGSHAVRREMDAALLSAASPPRTPNTTLQHSAVQLHGHRPARGPHSYSHAMSSSADIPVRNGFGSYESPSRGQQRGMATPTGSPRKSPMRIGANSSPSSAQEVAPLSSQELVRGMLVKRRRADADAQAAALRQQQDQATVLNAKRSIENNRHGNCKQLTACKVHKVVYSAADEHVTTEAADQTRRNNCVLSYVERHVPYRQAPAVIAASGSASEAAAIAQGKRQNARQGAPRTQRRGLKFNLKCPSPAGDAAR</sequence>
<feature type="region of interest" description="Disordered" evidence="1">
    <location>
        <begin position="630"/>
        <end position="665"/>
    </location>
</feature>
<dbReference type="EMBL" id="JAFCMP010000054">
    <property type="protein sequence ID" value="KAG5189288.1"/>
    <property type="molecule type" value="Genomic_DNA"/>
</dbReference>
<protein>
    <submittedName>
        <fullName evidence="2">Uncharacterized protein</fullName>
    </submittedName>
</protein>
<organism evidence="2 3">
    <name type="scientific">Tribonema minus</name>
    <dbReference type="NCBI Taxonomy" id="303371"/>
    <lineage>
        <taxon>Eukaryota</taxon>
        <taxon>Sar</taxon>
        <taxon>Stramenopiles</taxon>
        <taxon>Ochrophyta</taxon>
        <taxon>PX clade</taxon>
        <taxon>Xanthophyceae</taxon>
        <taxon>Tribonematales</taxon>
        <taxon>Tribonemataceae</taxon>
        <taxon>Tribonema</taxon>
    </lineage>
</organism>
<feature type="compositionally biased region" description="Pro residues" evidence="1">
    <location>
        <begin position="304"/>
        <end position="313"/>
    </location>
</feature>
<gene>
    <name evidence="2" type="ORF">JKP88DRAFT_267366</name>
</gene>
<feature type="region of interest" description="Disordered" evidence="1">
    <location>
        <begin position="143"/>
        <end position="172"/>
    </location>
</feature>
<reference evidence="2" key="1">
    <citation type="submission" date="2021-02" db="EMBL/GenBank/DDBJ databases">
        <title>First Annotated Genome of the Yellow-green Alga Tribonema minus.</title>
        <authorList>
            <person name="Mahan K.M."/>
        </authorList>
    </citation>
    <scope>NUCLEOTIDE SEQUENCE</scope>
    <source>
        <strain evidence="2">UTEX B ZZ1240</strain>
    </source>
</reference>
<evidence type="ECO:0000256" key="1">
    <source>
        <dbReference type="SAM" id="MobiDB-lite"/>
    </source>
</evidence>
<evidence type="ECO:0000313" key="3">
    <source>
        <dbReference type="Proteomes" id="UP000664859"/>
    </source>
</evidence>
<dbReference type="AlphaFoldDB" id="A0A835ZHZ8"/>
<evidence type="ECO:0000313" key="2">
    <source>
        <dbReference type="EMBL" id="KAG5189288.1"/>
    </source>
</evidence>
<feature type="compositionally biased region" description="Low complexity" evidence="1">
    <location>
        <begin position="147"/>
        <end position="167"/>
    </location>
</feature>
<name>A0A835ZHZ8_9STRA</name>
<feature type="compositionally biased region" description="Polar residues" evidence="1">
    <location>
        <begin position="505"/>
        <end position="518"/>
    </location>
</feature>
<keyword evidence="3" id="KW-1185">Reference proteome</keyword>
<comment type="caution">
    <text evidence="2">The sequence shown here is derived from an EMBL/GenBank/DDBJ whole genome shotgun (WGS) entry which is preliminary data.</text>
</comment>
<feature type="region of interest" description="Disordered" evidence="1">
    <location>
        <begin position="472"/>
        <end position="518"/>
    </location>
</feature>
<accession>A0A835ZHZ8</accession>
<feature type="compositionally biased region" description="Polar residues" evidence="1">
    <location>
        <begin position="349"/>
        <end position="360"/>
    </location>
</feature>
<dbReference type="Proteomes" id="UP000664859">
    <property type="component" value="Unassembled WGS sequence"/>
</dbReference>
<feature type="region of interest" description="Disordered" evidence="1">
    <location>
        <begin position="343"/>
        <end position="412"/>
    </location>
</feature>